<dbReference type="GO" id="GO:0005737">
    <property type="term" value="C:cytoplasm"/>
    <property type="evidence" value="ECO:0007669"/>
    <property type="project" value="InterPro"/>
</dbReference>
<dbReference type="CDD" id="cd00433">
    <property type="entry name" value="Peptidase_M17"/>
    <property type="match status" value="1"/>
</dbReference>
<evidence type="ECO:0000259" key="9">
    <source>
        <dbReference type="PROSITE" id="PS00631"/>
    </source>
</evidence>
<name>A0A9D1CPA9_9FIRM</name>
<dbReference type="PROSITE" id="PS00631">
    <property type="entry name" value="CYTOSOL_AP"/>
    <property type="match status" value="1"/>
</dbReference>
<feature type="domain" description="Cytosol aminopeptidase" evidence="9">
    <location>
        <begin position="299"/>
        <end position="306"/>
    </location>
</feature>
<evidence type="ECO:0000256" key="2">
    <source>
        <dbReference type="ARBA" id="ARBA00022438"/>
    </source>
</evidence>
<dbReference type="EMBL" id="DVFN01000093">
    <property type="protein sequence ID" value="HIQ69933.1"/>
    <property type="molecule type" value="Genomic_DNA"/>
</dbReference>
<evidence type="ECO:0000256" key="5">
    <source>
        <dbReference type="ARBA" id="ARBA00033172"/>
    </source>
</evidence>
<keyword evidence="3" id="KW-0645">Protease</keyword>
<sequence length="453" mass="47630">MKLVSHADNAVTITYTAGRPYLSVTPDWTGRLEIGLDRSQPLDSIAWMEVFAKTAKAAADLSLPGCRLELDGPAAQLGDRLPYLLLMGLSGAGYRFRKYQTKAQDAAKIPMVLSLTGRDEAFDRTLDRAGNLVRAVLLARDLVNEPGNHLTPDTLARRLADAFAGLPVEVTVLDPAALEKLGAGALLAVGTSSVNGPRLIALTYTGAPEDSRRLGLVGKGVTVDTGGYCLKTPAGLLGTKGDMAGAAAVSCALLALAQNGVRANVTAVIPACENRLSDGSMIPGDVITSLSGKTIEVGNTDAEGRLILADALTYAIREAKATHLVDIATLTGAVCAMFGSSRAGAMTSDEGFFAQLLAAAEPMGERYWLLPGDAEYDKLVDSTVADVKNRPGSCGTIAAGLFLRRFTEDKPWIHLDVAGTAWTSPPIWAYQTEGATGAGTATLYRLAETFFQK</sequence>
<dbReference type="PANTHER" id="PTHR11963:SF23">
    <property type="entry name" value="CYTOSOL AMINOPEPTIDASE"/>
    <property type="match status" value="1"/>
</dbReference>
<dbReference type="AlphaFoldDB" id="A0A9D1CPA9"/>
<reference evidence="10" key="2">
    <citation type="journal article" date="2021" name="PeerJ">
        <title>Extensive microbial diversity within the chicken gut microbiome revealed by metagenomics and culture.</title>
        <authorList>
            <person name="Gilroy R."/>
            <person name="Ravi A."/>
            <person name="Getino M."/>
            <person name="Pursley I."/>
            <person name="Horton D.L."/>
            <person name="Alikhan N.F."/>
            <person name="Baker D."/>
            <person name="Gharbi K."/>
            <person name="Hall N."/>
            <person name="Watson M."/>
            <person name="Adriaenssens E.M."/>
            <person name="Foster-Nyarko E."/>
            <person name="Jarju S."/>
            <person name="Secka A."/>
            <person name="Antonio M."/>
            <person name="Oren A."/>
            <person name="Chaudhuri R.R."/>
            <person name="La Ragione R."/>
            <person name="Hildebrand F."/>
            <person name="Pallen M.J."/>
        </authorList>
    </citation>
    <scope>NUCLEOTIDE SEQUENCE</scope>
    <source>
        <strain evidence="10">ChiSjej2B20-13462</strain>
    </source>
</reference>
<evidence type="ECO:0000256" key="4">
    <source>
        <dbReference type="ARBA" id="ARBA00022801"/>
    </source>
</evidence>
<dbReference type="Gene3D" id="3.40.220.10">
    <property type="entry name" value="Leucine Aminopeptidase, subunit E, domain 1"/>
    <property type="match status" value="1"/>
</dbReference>
<dbReference type="Proteomes" id="UP000886874">
    <property type="component" value="Unassembled WGS sequence"/>
</dbReference>
<accession>A0A9D1CPA9</accession>
<evidence type="ECO:0000256" key="3">
    <source>
        <dbReference type="ARBA" id="ARBA00022670"/>
    </source>
</evidence>
<dbReference type="Gene3D" id="3.40.630.10">
    <property type="entry name" value="Zn peptidases"/>
    <property type="match status" value="1"/>
</dbReference>
<dbReference type="InterPro" id="IPR000819">
    <property type="entry name" value="Peptidase_M17_C"/>
</dbReference>
<evidence type="ECO:0000256" key="8">
    <source>
        <dbReference type="ARBA" id="ARBA00050061"/>
    </source>
</evidence>
<reference evidence="10" key="1">
    <citation type="submission" date="2020-10" db="EMBL/GenBank/DDBJ databases">
        <authorList>
            <person name="Gilroy R."/>
        </authorList>
    </citation>
    <scope>NUCLEOTIDE SEQUENCE</scope>
    <source>
        <strain evidence="10">ChiSjej2B20-13462</strain>
    </source>
</reference>
<proteinExistence type="inferred from homology"/>
<evidence type="ECO:0000256" key="6">
    <source>
        <dbReference type="ARBA" id="ARBA00049972"/>
    </source>
</evidence>
<comment type="function">
    <text evidence="6">Presumably involved in the processing and regular turnover of intracellular proteins. Catalyzes the removal of unsubstituted N-terminal amino acids from various peptides.</text>
</comment>
<dbReference type="GO" id="GO:0030145">
    <property type="term" value="F:manganese ion binding"/>
    <property type="evidence" value="ECO:0007669"/>
    <property type="project" value="InterPro"/>
</dbReference>
<dbReference type="InterPro" id="IPR043472">
    <property type="entry name" value="Macro_dom-like"/>
</dbReference>
<keyword evidence="4" id="KW-0378">Hydrolase</keyword>
<dbReference type="SUPFAM" id="SSF53187">
    <property type="entry name" value="Zn-dependent exopeptidases"/>
    <property type="match status" value="1"/>
</dbReference>
<evidence type="ECO:0000256" key="1">
    <source>
        <dbReference type="ARBA" id="ARBA00009528"/>
    </source>
</evidence>
<evidence type="ECO:0000313" key="10">
    <source>
        <dbReference type="EMBL" id="HIQ69933.1"/>
    </source>
</evidence>
<organism evidence="10 11">
    <name type="scientific">Candidatus Avoscillospira stercorigallinarum</name>
    <dbReference type="NCBI Taxonomy" id="2840708"/>
    <lineage>
        <taxon>Bacteria</taxon>
        <taxon>Bacillati</taxon>
        <taxon>Bacillota</taxon>
        <taxon>Clostridia</taxon>
        <taxon>Eubacteriales</taxon>
        <taxon>Oscillospiraceae</taxon>
        <taxon>Oscillospiraceae incertae sedis</taxon>
        <taxon>Candidatus Avoscillospira</taxon>
    </lineage>
</organism>
<dbReference type="GO" id="GO:0006508">
    <property type="term" value="P:proteolysis"/>
    <property type="evidence" value="ECO:0007669"/>
    <property type="project" value="UniProtKB-KW"/>
</dbReference>
<dbReference type="PRINTS" id="PR00481">
    <property type="entry name" value="LAMNOPPTDASE"/>
</dbReference>
<protein>
    <recommendedName>
        <fullName evidence="7">Probable cytosol aminopeptidase</fullName>
    </recommendedName>
    <alternativeName>
        <fullName evidence="8">Leucine aminopeptidase</fullName>
    </alternativeName>
    <alternativeName>
        <fullName evidence="5">Leucyl aminopeptidase</fullName>
    </alternativeName>
</protein>
<comment type="caution">
    <text evidence="10">The sequence shown here is derived from an EMBL/GenBank/DDBJ whole genome shotgun (WGS) entry which is preliminary data.</text>
</comment>
<keyword evidence="2 10" id="KW-0031">Aminopeptidase</keyword>
<evidence type="ECO:0000256" key="7">
    <source>
        <dbReference type="ARBA" id="ARBA00050021"/>
    </source>
</evidence>
<dbReference type="GO" id="GO:0070006">
    <property type="term" value="F:metalloaminopeptidase activity"/>
    <property type="evidence" value="ECO:0007669"/>
    <property type="project" value="InterPro"/>
</dbReference>
<dbReference type="PANTHER" id="PTHR11963">
    <property type="entry name" value="LEUCINE AMINOPEPTIDASE-RELATED"/>
    <property type="match status" value="1"/>
</dbReference>
<dbReference type="Pfam" id="PF00883">
    <property type="entry name" value="Peptidase_M17"/>
    <property type="match status" value="1"/>
</dbReference>
<gene>
    <name evidence="10" type="ORF">IAA67_06360</name>
</gene>
<dbReference type="InterPro" id="IPR011356">
    <property type="entry name" value="Leucine_aapep/pepB"/>
</dbReference>
<comment type="similarity">
    <text evidence="1">Belongs to the peptidase M17 family.</text>
</comment>
<evidence type="ECO:0000313" key="11">
    <source>
        <dbReference type="Proteomes" id="UP000886874"/>
    </source>
</evidence>